<gene>
    <name evidence="1" type="ORF">HOLleu_11159</name>
</gene>
<dbReference type="OrthoDB" id="10059291at2759"/>
<proteinExistence type="predicted"/>
<dbReference type="SUPFAM" id="SSF53098">
    <property type="entry name" value="Ribonuclease H-like"/>
    <property type="match status" value="1"/>
</dbReference>
<accession>A0A9Q1CEW7</accession>
<dbReference type="InterPro" id="IPR012337">
    <property type="entry name" value="RNaseH-like_sf"/>
</dbReference>
<evidence type="ECO:0000313" key="2">
    <source>
        <dbReference type="Proteomes" id="UP001152320"/>
    </source>
</evidence>
<keyword evidence="2" id="KW-1185">Reference proteome</keyword>
<comment type="caution">
    <text evidence="1">The sequence shown here is derived from an EMBL/GenBank/DDBJ whole genome shotgun (WGS) entry which is preliminary data.</text>
</comment>
<dbReference type="EMBL" id="JAIZAY010000004">
    <property type="protein sequence ID" value="KAJ8043867.1"/>
    <property type="molecule type" value="Genomic_DNA"/>
</dbReference>
<protein>
    <recommendedName>
        <fullName evidence="3">Zinc finger protein 862-like</fullName>
    </recommendedName>
</protein>
<dbReference type="PANTHER" id="PTHR46880">
    <property type="entry name" value="RAS-ASSOCIATING DOMAIN-CONTAINING PROTEIN"/>
    <property type="match status" value="1"/>
</dbReference>
<name>A0A9Q1CEW7_HOLLE</name>
<dbReference type="PANTHER" id="PTHR46880:SF5">
    <property type="entry name" value="DUF4371 DOMAIN-CONTAINING PROTEIN"/>
    <property type="match status" value="1"/>
</dbReference>
<organism evidence="1 2">
    <name type="scientific">Holothuria leucospilota</name>
    <name type="common">Black long sea cucumber</name>
    <name type="synonym">Mertensiothuria leucospilota</name>
    <dbReference type="NCBI Taxonomy" id="206669"/>
    <lineage>
        <taxon>Eukaryota</taxon>
        <taxon>Metazoa</taxon>
        <taxon>Echinodermata</taxon>
        <taxon>Eleutherozoa</taxon>
        <taxon>Echinozoa</taxon>
        <taxon>Holothuroidea</taxon>
        <taxon>Aspidochirotacea</taxon>
        <taxon>Aspidochirotida</taxon>
        <taxon>Holothuriidae</taxon>
        <taxon>Holothuria</taxon>
    </lineage>
</organism>
<dbReference type="AlphaFoldDB" id="A0A9Q1CEW7"/>
<sequence length="303" mass="33743">MVGRVNGVATQLKGLSPMIVSCHCVAHRLALAMSDAGKRIPYVKKFNDLLQMLYQYYDASTIRTGGLRTIQESLEDPVLKPKRALTTRWLSHDHACSTVRQIITSVIISLGREAAEKDNPKAIGLLKLASQWKFVATLHMMCDILPKLSELSRFQVHDAFTKAVIYNIEERFPQTDLMDCLKIFDCDIERADATLPQSLRETEEGNYGEAELEVILDHYENGLGLSREEATVEWHSLRANMVQHPGRYGKLPNALNLVSKSEAYPNLSKVAAAALIIPASTAGMSAISSNQRSTLIFKCIIIE</sequence>
<evidence type="ECO:0008006" key="3">
    <source>
        <dbReference type="Google" id="ProtNLM"/>
    </source>
</evidence>
<evidence type="ECO:0000313" key="1">
    <source>
        <dbReference type="EMBL" id="KAJ8043867.1"/>
    </source>
</evidence>
<reference evidence="1" key="1">
    <citation type="submission" date="2021-10" db="EMBL/GenBank/DDBJ databases">
        <title>Tropical sea cucumber genome reveals ecological adaptation and Cuvierian tubules defense mechanism.</title>
        <authorList>
            <person name="Chen T."/>
        </authorList>
    </citation>
    <scope>NUCLEOTIDE SEQUENCE</scope>
    <source>
        <strain evidence="1">Nanhai2018</strain>
        <tissue evidence="1">Muscle</tissue>
    </source>
</reference>
<dbReference type="Proteomes" id="UP001152320">
    <property type="component" value="Chromosome 4"/>
</dbReference>